<dbReference type="Gene3D" id="3.60.40.10">
    <property type="entry name" value="PPM-type phosphatase domain"/>
    <property type="match status" value="1"/>
</dbReference>
<dbReference type="InterPro" id="IPR036890">
    <property type="entry name" value="HATPase_C_sf"/>
</dbReference>
<reference evidence="2 3" key="1">
    <citation type="submission" date="2019-03" db="EMBL/GenBank/DDBJ databases">
        <title>Genomic Encyclopedia of Type Strains, Phase IV (KMG-IV): sequencing the most valuable type-strain genomes for metagenomic binning, comparative biology and taxonomic classification.</title>
        <authorList>
            <person name="Goeker M."/>
        </authorList>
    </citation>
    <scope>NUCLEOTIDE SEQUENCE [LARGE SCALE GENOMIC DNA]</scope>
    <source>
        <strain evidence="2 3">DSM 100309</strain>
    </source>
</reference>
<dbReference type="InterPro" id="IPR003594">
    <property type="entry name" value="HATPase_dom"/>
</dbReference>
<gene>
    <name evidence="2" type="ORF">EDC63_11631</name>
</gene>
<dbReference type="InterPro" id="IPR036457">
    <property type="entry name" value="PPM-type-like_dom_sf"/>
</dbReference>
<dbReference type="SUPFAM" id="SSF55874">
    <property type="entry name" value="ATPase domain of HSP90 chaperone/DNA topoisomerase II/histidine kinase"/>
    <property type="match status" value="1"/>
</dbReference>
<comment type="caution">
    <text evidence="2">The sequence shown here is derived from an EMBL/GenBank/DDBJ whole genome shotgun (WGS) entry which is preliminary data.</text>
</comment>
<organism evidence="2 3">
    <name type="scientific">Sulfurirhabdus autotrophica</name>
    <dbReference type="NCBI Taxonomy" id="1706046"/>
    <lineage>
        <taxon>Bacteria</taxon>
        <taxon>Pseudomonadati</taxon>
        <taxon>Pseudomonadota</taxon>
        <taxon>Betaproteobacteria</taxon>
        <taxon>Nitrosomonadales</taxon>
        <taxon>Sulfuricellaceae</taxon>
        <taxon>Sulfurirhabdus</taxon>
    </lineage>
</organism>
<dbReference type="SUPFAM" id="SSF81606">
    <property type="entry name" value="PP2C-like"/>
    <property type="match status" value="1"/>
</dbReference>
<sequence length="358" mass="39354">MSQELKIDSNECKLLFADPIQSESAGILLRSRLQASGRRMGFSDVRRENMVLVASEMVTNLIKHAGGKGMIQVWQQPGPALDIISFDFGPGVDDLALAQQDGYSTSKTLGKGLGSMQRLSDEFGIYTQQEKDAKHGRWHGTALWTRFYLNKHNSAGSAGLNMPAVAQSGFEIGVFSRALNDDRFNGDKIYLQQHGAKLRLLHLDGLGHGEIAQRVTSNLGCYLSVEGLDKLLAAVDHHLTTGERGAVAIAAEFDLSKKNLNVLGVGDMSAYVYIHDSINNLSFAPGILGREHKTPTATQLVFEKKTLFITASDGIRRGWDKDSFPRLFNQHPQLIAYVLGNVMPRVTDDQSICVIRLN</sequence>
<dbReference type="EMBL" id="SMCO01000016">
    <property type="protein sequence ID" value="TCV83281.1"/>
    <property type="molecule type" value="Genomic_DNA"/>
</dbReference>
<dbReference type="PANTHER" id="PTHR35801:SF1">
    <property type="entry name" value="PHOSPHOSERINE PHOSPHATASE RSBX"/>
    <property type="match status" value="1"/>
</dbReference>
<dbReference type="InterPro" id="IPR039248">
    <property type="entry name" value="Ptase_RsbX"/>
</dbReference>
<dbReference type="RefSeq" id="WP_124947123.1">
    <property type="nucleotide sequence ID" value="NZ_BHVT01000065.1"/>
</dbReference>
<keyword evidence="3" id="KW-1185">Reference proteome</keyword>
<accession>A0A4R3XWR5</accession>
<evidence type="ECO:0000259" key="1">
    <source>
        <dbReference type="Pfam" id="PF13581"/>
    </source>
</evidence>
<feature type="domain" description="Histidine kinase/HSP90-like ATPase" evidence="1">
    <location>
        <begin position="29"/>
        <end position="128"/>
    </location>
</feature>
<evidence type="ECO:0000313" key="2">
    <source>
        <dbReference type="EMBL" id="TCV83281.1"/>
    </source>
</evidence>
<dbReference type="AlphaFoldDB" id="A0A4R3XWR5"/>
<evidence type="ECO:0000313" key="3">
    <source>
        <dbReference type="Proteomes" id="UP000295367"/>
    </source>
</evidence>
<dbReference type="Proteomes" id="UP000295367">
    <property type="component" value="Unassembled WGS sequence"/>
</dbReference>
<dbReference type="PANTHER" id="PTHR35801">
    <property type="entry name" value="PHOSPHOSERINE PHOSPHATASE RSBX"/>
    <property type="match status" value="1"/>
</dbReference>
<protein>
    <submittedName>
        <fullName evidence="2">Anti-sigma regulatory factor (Ser/Thr protein kinase)</fullName>
    </submittedName>
</protein>
<name>A0A4R3XWR5_9PROT</name>
<dbReference type="Gene3D" id="3.30.565.10">
    <property type="entry name" value="Histidine kinase-like ATPase, C-terminal domain"/>
    <property type="match status" value="1"/>
</dbReference>
<dbReference type="OrthoDB" id="479131at2"/>
<dbReference type="Pfam" id="PF13581">
    <property type="entry name" value="HATPase_c_2"/>
    <property type="match status" value="1"/>
</dbReference>
<proteinExistence type="predicted"/>